<dbReference type="AlphaFoldDB" id="A0AAW2S1V1"/>
<name>A0AAW2S1V1_SESRA</name>
<reference evidence="4" key="2">
    <citation type="journal article" date="2024" name="Plant">
        <title>Genomic evolution and insights into agronomic trait innovations of Sesamum species.</title>
        <authorList>
            <person name="Miao H."/>
            <person name="Wang L."/>
            <person name="Qu L."/>
            <person name="Liu H."/>
            <person name="Sun Y."/>
            <person name="Le M."/>
            <person name="Wang Q."/>
            <person name="Wei S."/>
            <person name="Zheng Y."/>
            <person name="Lin W."/>
            <person name="Duan Y."/>
            <person name="Cao H."/>
            <person name="Xiong S."/>
            <person name="Wang X."/>
            <person name="Wei L."/>
            <person name="Li C."/>
            <person name="Ma Q."/>
            <person name="Ju M."/>
            <person name="Zhao R."/>
            <person name="Li G."/>
            <person name="Mu C."/>
            <person name="Tian Q."/>
            <person name="Mei H."/>
            <person name="Zhang T."/>
            <person name="Gao T."/>
            <person name="Zhang H."/>
        </authorList>
    </citation>
    <scope>NUCLEOTIDE SEQUENCE</scope>
    <source>
        <strain evidence="4">G02</strain>
    </source>
</reference>
<dbReference type="SUPFAM" id="SSF56672">
    <property type="entry name" value="DNA/RNA polymerases"/>
    <property type="match status" value="1"/>
</dbReference>
<comment type="caution">
    <text evidence="4">The sequence shown here is derived from an EMBL/GenBank/DDBJ whole genome shotgun (WGS) entry which is preliminary data.</text>
</comment>
<organism evidence="4">
    <name type="scientific">Sesamum radiatum</name>
    <name type="common">Black benniseed</name>
    <dbReference type="NCBI Taxonomy" id="300843"/>
    <lineage>
        <taxon>Eukaryota</taxon>
        <taxon>Viridiplantae</taxon>
        <taxon>Streptophyta</taxon>
        <taxon>Embryophyta</taxon>
        <taxon>Tracheophyta</taxon>
        <taxon>Spermatophyta</taxon>
        <taxon>Magnoliopsida</taxon>
        <taxon>eudicotyledons</taxon>
        <taxon>Gunneridae</taxon>
        <taxon>Pentapetalae</taxon>
        <taxon>asterids</taxon>
        <taxon>lamiids</taxon>
        <taxon>Lamiales</taxon>
        <taxon>Pedaliaceae</taxon>
        <taxon>Sesamum</taxon>
    </lineage>
</organism>
<dbReference type="InterPro" id="IPR013103">
    <property type="entry name" value="RVT_2"/>
</dbReference>
<evidence type="ECO:0000259" key="3">
    <source>
        <dbReference type="Pfam" id="PF25597"/>
    </source>
</evidence>
<feature type="region of interest" description="Disordered" evidence="1">
    <location>
        <begin position="71"/>
        <end position="120"/>
    </location>
</feature>
<dbReference type="InterPro" id="IPR057670">
    <property type="entry name" value="SH3_retrovirus"/>
</dbReference>
<protein>
    <submittedName>
        <fullName evidence="4">Mitochondrial protein</fullName>
    </submittedName>
</protein>
<dbReference type="Pfam" id="PF25597">
    <property type="entry name" value="SH3_retrovirus"/>
    <property type="match status" value="1"/>
</dbReference>
<proteinExistence type="predicted"/>
<dbReference type="Pfam" id="PF07727">
    <property type="entry name" value="RVT_2"/>
    <property type="match status" value="1"/>
</dbReference>
<feature type="domain" description="Retroviral polymerase SH3-like" evidence="3">
    <location>
        <begin position="13"/>
        <end position="63"/>
    </location>
</feature>
<gene>
    <name evidence="4" type="ORF">Sradi_3002800</name>
</gene>
<evidence type="ECO:0000256" key="1">
    <source>
        <dbReference type="SAM" id="MobiDB-lite"/>
    </source>
</evidence>
<feature type="domain" description="Reverse transcriptase Ty1/copia-type" evidence="2">
    <location>
        <begin position="162"/>
        <end position="269"/>
    </location>
</feature>
<accession>A0AAW2S1V1</accession>
<dbReference type="InterPro" id="IPR043502">
    <property type="entry name" value="DNA/RNA_pol_sf"/>
</dbReference>
<evidence type="ECO:0000313" key="4">
    <source>
        <dbReference type="EMBL" id="KAL0386085.1"/>
    </source>
</evidence>
<evidence type="ECO:0000259" key="2">
    <source>
        <dbReference type="Pfam" id="PF07727"/>
    </source>
</evidence>
<reference evidence="4" key="1">
    <citation type="submission" date="2020-06" db="EMBL/GenBank/DDBJ databases">
        <authorList>
            <person name="Li T."/>
            <person name="Hu X."/>
            <person name="Zhang T."/>
            <person name="Song X."/>
            <person name="Zhang H."/>
            <person name="Dai N."/>
            <person name="Sheng W."/>
            <person name="Hou X."/>
            <person name="Wei L."/>
        </authorList>
    </citation>
    <scope>NUCLEOTIDE SEQUENCE</scope>
    <source>
        <strain evidence="4">G02</strain>
        <tissue evidence="4">Leaf</tissue>
    </source>
</reference>
<dbReference type="EMBL" id="JACGWJ010000012">
    <property type="protein sequence ID" value="KAL0386085.1"/>
    <property type="molecule type" value="Genomic_DNA"/>
</dbReference>
<sequence>MLCTHSNREKTQAGGEKTEKGIFLGYSTQSKGYRIYNLKTKKLIISRDVEFDENAMWNWDEEKVERQTVMIPKETPPQQQEEEGTGQTDMERRNQQAPGSPRRPPQSEETEEETPPRRTKLLSDIYETCNFVMMEPESFEAAAKHEVWVQAMKEEIKMIEKNDTWELAERPKDKEVIGVKWIYKTKLNADGSIQKHKARLVAKGYSQLPGIDYTETFAPVARLDTIRALVAIAANKKWKIYQMDVKSAFLNGYIDEEIYVEQPQGFVAKTRKKS</sequence>